<feature type="compositionally biased region" description="Polar residues" evidence="1">
    <location>
        <begin position="105"/>
        <end position="121"/>
    </location>
</feature>
<dbReference type="EMBL" id="KZ819331">
    <property type="protein sequence ID" value="PWN19456.1"/>
    <property type="molecule type" value="Genomic_DNA"/>
</dbReference>
<reference evidence="2 3" key="1">
    <citation type="journal article" date="2018" name="Mol. Biol. Evol.">
        <title>Broad Genomic Sampling Reveals a Smut Pathogenic Ancestry of the Fungal Clade Ustilaginomycotina.</title>
        <authorList>
            <person name="Kijpornyongpan T."/>
            <person name="Mondo S.J."/>
            <person name="Barry K."/>
            <person name="Sandor L."/>
            <person name="Lee J."/>
            <person name="Lipzen A."/>
            <person name="Pangilinan J."/>
            <person name="LaButti K."/>
            <person name="Hainaut M."/>
            <person name="Henrissat B."/>
            <person name="Grigoriev I.V."/>
            <person name="Spatafora J.W."/>
            <person name="Aime M.C."/>
        </authorList>
    </citation>
    <scope>NUCLEOTIDE SEQUENCE [LARGE SCALE GENOMIC DNA]</scope>
    <source>
        <strain evidence="2 3">MCA 4718</strain>
    </source>
</reference>
<protein>
    <submittedName>
        <fullName evidence="2">Uncharacterized protein</fullName>
    </submittedName>
</protein>
<evidence type="ECO:0000313" key="3">
    <source>
        <dbReference type="Proteomes" id="UP000245942"/>
    </source>
</evidence>
<organism evidence="2 3">
    <name type="scientific">Pseudomicrostroma glucosiphilum</name>
    <dbReference type="NCBI Taxonomy" id="1684307"/>
    <lineage>
        <taxon>Eukaryota</taxon>
        <taxon>Fungi</taxon>
        <taxon>Dikarya</taxon>
        <taxon>Basidiomycota</taxon>
        <taxon>Ustilaginomycotina</taxon>
        <taxon>Exobasidiomycetes</taxon>
        <taxon>Microstromatales</taxon>
        <taxon>Microstromatales incertae sedis</taxon>
        <taxon>Pseudomicrostroma</taxon>
    </lineage>
</organism>
<evidence type="ECO:0000256" key="1">
    <source>
        <dbReference type="SAM" id="MobiDB-lite"/>
    </source>
</evidence>
<keyword evidence="3" id="KW-1185">Reference proteome</keyword>
<proteinExistence type="predicted"/>
<gene>
    <name evidence="2" type="ORF">BCV69DRAFT_40127</name>
</gene>
<feature type="region of interest" description="Disordered" evidence="1">
    <location>
        <begin position="89"/>
        <end position="121"/>
    </location>
</feature>
<feature type="region of interest" description="Disordered" evidence="1">
    <location>
        <begin position="1"/>
        <end position="30"/>
    </location>
</feature>
<evidence type="ECO:0000313" key="2">
    <source>
        <dbReference type="EMBL" id="PWN19456.1"/>
    </source>
</evidence>
<feature type="compositionally biased region" description="Polar residues" evidence="1">
    <location>
        <begin position="1"/>
        <end position="16"/>
    </location>
</feature>
<dbReference type="RefSeq" id="XP_025346616.1">
    <property type="nucleotide sequence ID" value="XM_025495255.1"/>
</dbReference>
<feature type="compositionally biased region" description="Low complexity" evidence="1">
    <location>
        <begin position="133"/>
        <end position="145"/>
    </location>
</feature>
<accession>A0A316U275</accession>
<feature type="region of interest" description="Disordered" evidence="1">
    <location>
        <begin position="133"/>
        <end position="201"/>
    </location>
</feature>
<name>A0A316U275_9BASI</name>
<dbReference type="GeneID" id="37016989"/>
<feature type="compositionally biased region" description="Polar residues" evidence="1">
    <location>
        <begin position="146"/>
        <end position="159"/>
    </location>
</feature>
<dbReference type="Proteomes" id="UP000245942">
    <property type="component" value="Unassembled WGS sequence"/>
</dbReference>
<feature type="compositionally biased region" description="Pro residues" evidence="1">
    <location>
        <begin position="173"/>
        <end position="186"/>
    </location>
</feature>
<sequence length="201" mass="22347">MLPTTAPMSARNQVSTPRPPGGVDQTPIASTTREFAIEKFRRFRQLQEAEALSPLRFIDDYNRGKFDVLKVYYPKALRELLYATARRLSEEQDRSASDDEEDPFNRTTSAASKEVNVSTLSSKRSMPLLQGYASRSPAISRRSSPTHSLAPSISMSELSNARGRLRRAIDLPPLSPPPSRPLPSPPATGHYHRRCDVPGEA</sequence>
<dbReference type="AlphaFoldDB" id="A0A316U275"/>